<dbReference type="PROSITE" id="PS50202">
    <property type="entry name" value="MSP"/>
    <property type="match status" value="1"/>
</dbReference>
<dbReference type="Pfam" id="PF00635">
    <property type="entry name" value="Motile_Sperm"/>
    <property type="match status" value="1"/>
</dbReference>
<proteinExistence type="inferred from homology"/>
<feature type="transmembrane region" description="Helical" evidence="4">
    <location>
        <begin position="364"/>
        <end position="386"/>
    </location>
</feature>
<evidence type="ECO:0000256" key="1">
    <source>
        <dbReference type="ARBA" id="ARBA00008932"/>
    </source>
</evidence>
<dbReference type="Gene3D" id="2.60.40.10">
    <property type="entry name" value="Immunoglobulins"/>
    <property type="match status" value="1"/>
</dbReference>
<feature type="domain" description="MSP" evidence="5">
    <location>
        <begin position="11"/>
        <end position="130"/>
    </location>
</feature>
<reference evidence="7" key="1">
    <citation type="submission" date="2024-07" db="EMBL/GenBank/DDBJ databases">
        <title>Two chromosome-level genome assemblies of Korean endemic species Abeliophyllum distichum and Forsythia ovata (Oleaceae).</title>
        <authorList>
            <person name="Jang H."/>
        </authorList>
    </citation>
    <scope>NUCLEOTIDE SEQUENCE [LARGE SCALE GENOMIC DNA]</scope>
</reference>
<dbReference type="InterPro" id="IPR013783">
    <property type="entry name" value="Ig-like_fold"/>
</dbReference>
<feature type="region of interest" description="Disordered" evidence="3">
    <location>
        <begin position="203"/>
        <end position="229"/>
    </location>
</feature>
<dbReference type="PANTHER" id="PTHR10809:SF148">
    <property type="entry name" value="OS01G0936800 PROTEIN"/>
    <property type="match status" value="1"/>
</dbReference>
<keyword evidence="4" id="KW-0472">Membrane</keyword>
<evidence type="ECO:0000313" key="7">
    <source>
        <dbReference type="Proteomes" id="UP001604277"/>
    </source>
</evidence>
<protein>
    <submittedName>
        <fullName evidence="6">Vesicle-associated protein 2-2</fullName>
    </submittedName>
</protein>
<comment type="caution">
    <text evidence="6">The sequence shown here is derived from an EMBL/GenBank/DDBJ whole genome shotgun (WGS) entry which is preliminary data.</text>
</comment>
<evidence type="ECO:0000256" key="3">
    <source>
        <dbReference type="SAM" id="MobiDB-lite"/>
    </source>
</evidence>
<gene>
    <name evidence="6" type="ORF">Fot_52061</name>
</gene>
<dbReference type="SUPFAM" id="SSF49354">
    <property type="entry name" value="PapD-like"/>
    <property type="match status" value="1"/>
</dbReference>
<dbReference type="EMBL" id="JBFOLJ010000018">
    <property type="protein sequence ID" value="KAL2464105.1"/>
    <property type="molecule type" value="Genomic_DNA"/>
</dbReference>
<dbReference type="PANTHER" id="PTHR10809">
    <property type="entry name" value="VESICLE-ASSOCIATED MEMBRANE PROTEIN-ASSOCIATED PROTEIN"/>
    <property type="match status" value="1"/>
</dbReference>
<dbReference type="Proteomes" id="UP001604277">
    <property type="component" value="Unassembled WGS sequence"/>
</dbReference>
<dbReference type="AlphaFoldDB" id="A0ABD1PJM1"/>
<dbReference type="InterPro" id="IPR008962">
    <property type="entry name" value="PapD-like_sf"/>
</dbReference>
<feature type="coiled-coil region" evidence="2">
    <location>
        <begin position="300"/>
        <end position="334"/>
    </location>
</feature>
<evidence type="ECO:0000313" key="6">
    <source>
        <dbReference type="EMBL" id="KAL2464105.1"/>
    </source>
</evidence>
<organism evidence="6 7">
    <name type="scientific">Forsythia ovata</name>
    <dbReference type="NCBI Taxonomy" id="205694"/>
    <lineage>
        <taxon>Eukaryota</taxon>
        <taxon>Viridiplantae</taxon>
        <taxon>Streptophyta</taxon>
        <taxon>Embryophyta</taxon>
        <taxon>Tracheophyta</taxon>
        <taxon>Spermatophyta</taxon>
        <taxon>Magnoliopsida</taxon>
        <taxon>eudicotyledons</taxon>
        <taxon>Gunneridae</taxon>
        <taxon>Pentapetalae</taxon>
        <taxon>asterids</taxon>
        <taxon>lamiids</taxon>
        <taxon>Lamiales</taxon>
        <taxon>Oleaceae</taxon>
        <taxon>Forsythieae</taxon>
        <taxon>Forsythia</taxon>
    </lineage>
</organism>
<evidence type="ECO:0000259" key="5">
    <source>
        <dbReference type="PROSITE" id="PS50202"/>
    </source>
</evidence>
<dbReference type="GO" id="GO:0005783">
    <property type="term" value="C:endoplasmic reticulum"/>
    <property type="evidence" value="ECO:0007669"/>
    <property type="project" value="UniProtKB-ARBA"/>
</dbReference>
<evidence type="ECO:0000256" key="4">
    <source>
        <dbReference type="SAM" id="Phobius"/>
    </source>
</evidence>
<keyword evidence="4" id="KW-1133">Transmembrane helix</keyword>
<name>A0ABD1PJM1_9LAMI</name>
<dbReference type="FunFam" id="2.60.40.10:FF:000813">
    <property type="entry name" value="Vesicle-associated protein 1-1"/>
    <property type="match status" value="1"/>
</dbReference>
<sequence length="387" mass="43215">MQITKIMSTQLVEIQPRELKFTVEAMKQSSCTVHLTNVTDQHIGFKVKTTSPKKYCVRPNVGMIKPESICSFTVTMQAQKSASVDMQCKDKFLIQCTVVPSDTTEEEIPPKFAKDSKNYMEETKLRVVLTSPTHSPVLLPVNGVLKPEPSYETSMQKDKLQMGVESSPPELLVKNVEDVKMAANREGSGSQKAVENFKLLPTEDEEFSPSKEESIQAEDGEVAKSRQVEDVEVTKSTQVEDVEVTKSTQVEDVEVTKSTQVEEDVEVTKSRQVQDVKVTKSTQDEDVEVTKSRHVEDVEVKKLSEDIQELKSTISALDSKLIEAEHTIMKLKEEKSSTIHGKETLKQELAMLRRSKGTIKVQVGFPPLFVCMVALICLAVGFLLCAK</sequence>
<dbReference type="InterPro" id="IPR000535">
    <property type="entry name" value="MSP_dom"/>
</dbReference>
<keyword evidence="2" id="KW-0175">Coiled coil</keyword>
<dbReference type="InterPro" id="IPR016763">
    <property type="entry name" value="VAP"/>
</dbReference>
<accession>A0ABD1PJM1</accession>
<keyword evidence="7" id="KW-1185">Reference proteome</keyword>
<comment type="similarity">
    <text evidence="1">Belongs to the VAMP-associated protein (VAP) (TC 9.B.17) family.</text>
</comment>
<keyword evidence="4" id="KW-0812">Transmembrane</keyword>
<evidence type="ECO:0000256" key="2">
    <source>
        <dbReference type="SAM" id="Coils"/>
    </source>
</evidence>